<sequence>MDLLSKLLMSVDAIRFQLAKAAKRNADDYYEVIAPVDKNTFKMTDGSMVSFFELSGFNATLDKAEKLEKAQQLERAFDGYFPNSGYTIQIVDIADPSLSEKYVRESMEASLSELKAMGLSHRLITDDYVDFVANIATWKKQYAVVYTSPLVLKGVRLPENTEKEAEREKVEGRVLDNVVKKDSSEQAIFLSKGEKSILRKHSTFRKHFEAEFLSAGIMIEAVSVSDAPKIQKRALYGKGCPWDWEPAIDGLFGAKEGETSLKPGKTSISPTSMVEQVISKGGDERDMPPEVMRFGDRYFTTVSMVVPQQIDREMKTYAELITGIPKHVGFMSSYRMSSAPFSHSQHTYQKVFLGLGAMLPNNRKVQKAVNYIEKDKDNKTYVFLELTFTLFAYTQEELLENYDLVNGKLAGWNQAQFRSVELDKTNGLFDTLPGASRRNNLFQVYEELGAVLFQSPIFLMGSPYDSGYLHFTDPYGQPFAYQDHAFLAMNYNMYICGTTGAGKSTLLTLLNLALLAKPKSNPKLRGEYPMIMNVDFGKTSFGLTDALEQFASDAKRHQIFKHEFTTSVESAYNPHDLPFGRTTPTMRHKVALSRFLLLLIGGLIEVNGEAKFKYPELESMIKYMIDNVYKFRQEDNQPRLYSPAEFKFNKTLAFMDEHGVEYNQHTSYYYLADQIMEKAPQDGVIHAMRLRRFAFPRLQDYTLVLTQFPELSARYDTGNIEGKTVRNFFAEKLGDAANEFPCFTRPTRLNIDLARFVSVDIKNVCGEDQYRKGVFGTLCFMIFLTKKENEEESPDLFSGVKKQYLPYLNKMSHFNRALPGVFNLEEAHVLFQLLDNSLVENARQNRKGNWGIRALSQNLVDPSDTLFSLCGTIMIASPQNGKTVAPRLSLMEATNEEERVIRKGLMSRELFMFIRTTSGVGRVGIKLKSNVSSGLLWISTSNQQDIDFRRELVEKIGKNEAYIRLATYFKGGQVKDYFDGKGQAVFTKAALDAGYQSTYEYFLDTIIKHSTPPESLGHLL</sequence>
<protein>
    <submittedName>
        <fullName evidence="1">Uncharacterized protein</fullName>
    </submittedName>
</protein>
<gene>
    <name evidence="1" type="ORF">BM524_18450</name>
</gene>
<dbReference type="AlphaFoldDB" id="A0AAC9JG83"/>
<dbReference type="InterPro" id="IPR027417">
    <property type="entry name" value="P-loop_NTPase"/>
</dbReference>
<keyword evidence="1" id="KW-0614">Plasmid</keyword>
<dbReference type="Proteomes" id="UP000182101">
    <property type="component" value="Plasmid pAMCP48-600"/>
</dbReference>
<organism evidence="1 2">
    <name type="scientific">Alteromonas mediterranea</name>
    <dbReference type="NCBI Taxonomy" id="314275"/>
    <lineage>
        <taxon>Bacteria</taxon>
        <taxon>Pseudomonadati</taxon>
        <taxon>Pseudomonadota</taxon>
        <taxon>Gammaproteobacteria</taxon>
        <taxon>Alteromonadales</taxon>
        <taxon>Alteromonadaceae</taxon>
        <taxon>Alteromonas/Salinimonas group</taxon>
        <taxon>Alteromonas</taxon>
    </lineage>
</organism>
<proteinExistence type="predicted"/>
<geneLocation type="plasmid" evidence="2">
    <name>pamcp48-600</name>
</geneLocation>
<name>A0AAC9JG83_9ALTE</name>
<dbReference type="Gene3D" id="3.40.50.300">
    <property type="entry name" value="P-loop containing nucleotide triphosphate hydrolases"/>
    <property type="match status" value="1"/>
</dbReference>
<reference evidence="1 2" key="1">
    <citation type="submission" date="2016-11" db="EMBL/GenBank/DDBJ databases">
        <title>Networking in microbes: conjugative elements and plasmids in the genus Alteromonas.</title>
        <authorList>
            <person name="Lopez-Perez M."/>
            <person name="Ramon-Marco N."/>
            <person name="Rodriguez-Valera F."/>
        </authorList>
    </citation>
    <scope>NUCLEOTIDE SEQUENCE [LARGE SCALE GENOMIC DNA]</scope>
    <source>
        <strain evidence="1 2">CP48</strain>
        <plasmid evidence="2">pamcp48-600</plasmid>
    </source>
</reference>
<evidence type="ECO:0000313" key="2">
    <source>
        <dbReference type="Proteomes" id="UP000182101"/>
    </source>
</evidence>
<accession>A0AAC9JG83</accession>
<dbReference type="SUPFAM" id="SSF52540">
    <property type="entry name" value="P-loop containing nucleoside triphosphate hydrolases"/>
    <property type="match status" value="1"/>
</dbReference>
<evidence type="ECO:0000313" key="1">
    <source>
        <dbReference type="EMBL" id="APD91901.1"/>
    </source>
</evidence>
<dbReference type="RefSeq" id="WP_071960511.1">
    <property type="nucleotide sequence ID" value="NZ_CP018025.1"/>
</dbReference>
<dbReference type="EMBL" id="CP018025">
    <property type="protein sequence ID" value="APD91901.1"/>
    <property type="molecule type" value="Genomic_DNA"/>
</dbReference>